<dbReference type="InterPro" id="IPR039298">
    <property type="entry name" value="ACOT13"/>
</dbReference>
<evidence type="ECO:0000256" key="3">
    <source>
        <dbReference type="SAM" id="MobiDB-lite"/>
    </source>
</evidence>
<dbReference type="NCBIfam" id="TIGR00369">
    <property type="entry name" value="unchar_dom_1"/>
    <property type="match status" value="1"/>
</dbReference>
<comment type="similarity">
    <text evidence="1">Belongs to the thioesterase PaaI family.</text>
</comment>
<reference evidence="5 6" key="1">
    <citation type="submission" date="2020-06" db="EMBL/GenBank/DDBJ databases">
        <title>Oricola thermophila sp. nov. isolated from a tidal sediments.</title>
        <authorList>
            <person name="Kwon K.K."/>
            <person name="Yang S.-H."/>
            <person name="Park M.-J."/>
        </authorList>
    </citation>
    <scope>NUCLEOTIDE SEQUENCE [LARGE SCALE GENOMIC DNA]</scope>
    <source>
        <strain evidence="5 6">MEBiC13590</strain>
    </source>
</reference>
<dbReference type="GO" id="GO:0047617">
    <property type="term" value="F:fatty acyl-CoA hydrolase activity"/>
    <property type="evidence" value="ECO:0007669"/>
    <property type="project" value="InterPro"/>
</dbReference>
<dbReference type="AlphaFoldDB" id="A0A6N1VH50"/>
<dbReference type="InterPro" id="IPR029069">
    <property type="entry name" value="HotDog_dom_sf"/>
</dbReference>
<organism evidence="5 6">
    <name type="scientific">Oricola thermophila</name>
    <dbReference type="NCBI Taxonomy" id="2742145"/>
    <lineage>
        <taxon>Bacteria</taxon>
        <taxon>Pseudomonadati</taxon>
        <taxon>Pseudomonadota</taxon>
        <taxon>Alphaproteobacteria</taxon>
        <taxon>Hyphomicrobiales</taxon>
        <taxon>Ahrensiaceae</taxon>
        <taxon>Oricola</taxon>
    </lineage>
</organism>
<name>A0A6N1VH50_9HYPH</name>
<dbReference type="SUPFAM" id="SSF54637">
    <property type="entry name" value="Thioesterase/thiol ester dehydrase-isomerase"/>
    <property type="match status" value="1"/>
</dbReference>
<evidence type="ECO:0000313" key="5">
    <source>
        <dbReference type="EMBL" id="QKV18479.1"/>
    </source>
</evidence>
<feature type="compositionally biased region" description="Basic and acidic residues" evidence="3">
    <location>
        <begin position="1"/>
        <end position="14"/>
    </location>
</feature>
<feature type="domain" description="Thioesterase" evidence="4">
    <location>
        <begin position="79"/>
        <end position="155"/>
    </location>
</feature>
<dbReference type="Proteomes" id="UP000509367">
    <property type="component" value="Chromosome"/>
</dbReference>
<dbReference type="PANTHER" id="PTHR21660:SF1">
    <property type="entry name" value="ACYL-COENZYME A THIOESTERASE 13"/>
    <property type="match status" value="1"/>
</dbReference>
<dbReference type="Gene3D" id="3.10.129.10">
    <property type="entry name" value="Hotdog Thioesterase"/>
    <property type="match status" value="1"/>
</dbReference>
<dbReference type="EMBL" id="CP054836">
    <property type="protein sequence ID" value="QKV18479.1"/>
    <property type="molecule type" value="Genomic_DNA"/>
</dbReference>
<evidence type="ECO:0000256" key="2">
    <source>
        <dbReference type="ARBA" id="ARBA00022801"/>
    </source>
</evidence>
<evidence type="ECO:0000256" key="1">
    <source>
        <dbReference type="ARBA" id="ARBA00008324"/>
    </source>
</evidence>
<keyword evidence="2" id="KW-0378">Hydrolase</keyword>
<keyword evidence="6" id="KW-1185">Reference proteome</keyword>
<dbReference type="Pfam" id="PF03061">
    <property type="entry name" value="4HBT"/>
    <property type="match status" value="1"/>
</dbReference>
<feature type="region of interest" description="Disordered" evidence="3">
    <location>
        <begin position="1"/>
        <end position="22"/>
    </location>
</feature>
<proteinExistence type="inferred from homology"/>
<gene>
    <name evidence="5" type="ORF">HTY61_08445</name>
</gene>
<dbReference type="RefSeq" id="WP_175276372.1">
    <property type="nucleotide sequence ID" value="NZ_CP054836.1"/>
</dbReference>
<evidence type="ECO:0000313" key="6">
    <source>
        <dbReference type="Proteomes" id="UP000509367"/>
    </source>
</evidence>
<dbReference type="KEGG" id="orm:HTY61_08445"/>
<accession>A0A6N1VH50</accession>
<protein>
    <submittedName>
        <fullName evidence="5">PaaI family thioesterase</fullName>
    </submittedName>
</protein>
<evidence type="ECO:0000259" key="4">
    <source>
        <dbReference type="Pfam" id="PF03061"/>
    </source>
</evidence>
<dbReference type="InterPro" id="IPR006683">
    <property type="entry name" value="Thioestr_dom"/>
</dbReference>
<dbReference type="InterPro" id="IPR003736">
    <property type="entry name" value="PAAI_dom"/>
</dbReference>
<sequence length="172" mass="18168">MTRSESESYRDRDASGGFGSVPPEAIGSLGGLEMLRKVVSGELPAPPISKTLSFRIVEVEEGRAVFKGMPKAEHLNLIGTVHGGWTATIMDSALACAVQTLLKKGEAVATTEFKVNLIRPITPETGEVTCEATVVSRGRTTGVSECRVIDGLGRVMAFGTETCAIFAVPAQE</sequence>
<dbReference type="CDD" id="cd03443">
    <property type="entry name" value="PaaI_thioesterase"/>
    <property type="match status" value="1"/>
</dbReference>
<dbReference type="PANTHER" id="PTHR21660">
    <property type="entry name" value="THIOESTERASE SUPERFAMILY MEMBER-RELATED"/>
    <property type="match status" value="1"/>
</dbReference>